<dbReference type="AlphaFoldDB" id="L7MFI6"/>
<organism evidence="2">
    <name type="scientific">Rhipicephalus pulchellus</name>
    <name type="common">Yellow backed tick</name>
    <name type="synonym">Dermacentor pulchellus</name>
    <dbReference type="NCBI Taxonomy" id="72859"/>
    <lineage>
        <taxon>Eukaryota</taxon>
        <taxon>Metazoa</taxon>
        <taxon>Ecdysozoa</taxon>
        <taxon>Arthropoda</taxon>
        <taxon>Chelicerata</taxon>
        <taxon>Arachnida</taxon>
        <taxon>Acari</taxon>
        <taxon>Parasitiformes</taxon>
        <taxon>Ixodida</taxon>
        <taxon>Ixodoidea</taxon>
        <taxon>Ixodidae</taxon>
        <taxon>Rhipicephalinae</taxon>
        <taxon>Rhipicephalus</taxon>
        <taxon>Rhipicephalus</taxon>
    </lineage>
</organism>
<sequence>FARAVPNHTLQTPALPLYSSAAIASDLTTLHEMTAPRYRRKGRSLSRWCETVRLVGKLLLRIRWPRRRSCWGSAKRSSQVTPPPLLPRPDTSQSIFEDKSAPEHMDTEAWPALPKLQREPQPESKPKTKPEHNPQRLQRSRQTLTDSTTALVPHDLPEKDQDILAMLRSLLGTILMLLNNLNTPTARTALTLL</sequence>
<feature type="compositionally biased region" description="Basic and acidic residues" evidence="1">
    <location>
        <begin position="116"/>
        <end position="134"/>
    </location>
</feature>
<evidence type="ECO:0000313" key="2">
    <source>
        <dbReference type="EMBL" id="JAA62028.1"/>
    </source>
</evidence>
<feature type="region of interest" description="Disordered" evidence="1">
    <location>
        <begin position="72"/>
        <end position="148"/>
    </location>
</feature>
<proteinExistence type="evidence at transcript level"/>
<name>L7MFI6_RHIPC</name>
<accession>L7MFI6</accession>
<reference evidence="2" key="1">
    <citation type="submission" date="2012-11" db="EMBL/GenBank/DDBJ databases">
        <authorList>
            <person name="Lucero-Rivera Y.E."/>
            <person name="Tovar-Ramirez D."/>
        </authorList>
    </citation>
    <scope>NUCLEOTIDE SEQUENCE</scope>
    <source>
        <tissue evidence="2">Salivary gland</tissue>
    </source>
</reference>
<feature type="compositionally biased region" description="Basic and acidic residues" evidence="1">
    <location>
        <begin position="96"/>
        <end position="107"/>
    </location>
</feature>
<feature type="non-terminal residue" evidence="2">
    <location>
        <position position="1"/>
    </location>
</feature>
<protein>
    <submittedName>
        <fullName evidence="2">Uncharacterized protein</fullName>
    </submittedName>
</protein>
<dbReference type="EMBL" id="GACK01003006">
    <property type="protein sequence ID" value="JAA62028.1"/>
    <property type="molecule type" value="mRNA"/>
</dbReference>
<evidence type="ECO:0000256" key="1">
    <source>
        <dbReference type="SAM" id="MobiDB-lite"/>
    </source>
</evidence>
<reference evidence="2" key="2">
    <citation type="journal article" date="2015" name="J. Proteomics">
        <title>Sexual differences in the sialomes of the zebra tick, Rhipicephalus pulchellus.</title>
        <authorList>
            <person name="Tan A.W."/>
            <person name="Francischetti I.M."/>
            <person name="Slovak M."/>
            <person name="Kini R.M."/>
            <person name="Ribeiro J.M."/>
        </authorList>
    </citation>
    <scope>NUCLEOTIDE SEQUENCE</scope>
    <source>
        <tissue evidence="2">Salivary gland</tissue>
    </source>
</reference>
<feature type="compositionally biased region" description="Polar residues" evidence="1">
    <location>
        <begin position="135"/>
        <end position="148"/>
    </location>
</feature>